<dbReference type="EMBL" id="KB199650">
    <property type="protein sequence ID" value="ESP05075.1"/>
    <property type="molecule type" value="Genomic_DNA"/>
</dbReference>
<sequence length="158" mass="16583">MRNGRTSINGKLHDLMRKPRNSTCCSHSLVGFREDKLLFPGGIVLSLIVLFISTFKHIMQTSHVILAVVAALCLVVVNDAYAIPQMPAGFNYMQYVPAEYQQYVKAYMGQGGAGAAAGGMPSIPNFMGAGGAGGIPGMGNFMGGGAGGANFANMFGSW</sequence>
<organism evidence="2 3">
    <name type="scientific">Lottia gigantea</name>
    <name type="common">Giant owl limpet</name>
    <dbReference type="NCBI Taxonomy" id="225164"/>
    <lineage>
        <taxon>Eukaryota</taxon>
        <taxon>Metazoa</taxon>
        <taxon>Spiralia</taxon>
        <taxon>Lophotrochozoa</taxon>
        <taxon>Mollusca</taxon>
        <taxon>Gastropoda</taxon>
        <taxon>Patellogastropoda</taxon>
        <taxon>Lottioidea</taxon>
        <taxon>Lottiidae</taxon>
        <taxon>Lottia</taxon>
    </lineage>
</organism>
<reference evidence="2 3" key="1">
    <citation type="journal article" date="2013" name="Nature">
        <title>Insights into bilaterian evolution from three spiralian genomes.</title>
        <authorList>
            <person name="Simakov O."/>
            <person name="Marletaz F."/>
            <person name="Cho S.J."/>
            <person name="Edsinger-Gonzales E."/>
            <person name="Havlak P."/>
            <person name="Hellsten U."/>
            <person name="Kuo D.H."/>
            <person name="Larsson T."/>
            <person name="Lv J."/>
            <person name="Arendt D."/>
            <person name="Savage R."/>
            <person name="Osoegawa K."/>
            <person name="de Jong P."/>
            <person name="Grimwood J."/>
            <person name="Chapman J.A."/>
            <person name="Shapiro H."/>
            <person name="Aerts A."/>
            <person name="Otillar R.P."/>
            <person name="Terry A.Y."/>
            <person name="Boore J.L."/>
            <person name="Grigoriev I.V."/>
            <person name="Lindberg D.R."/>
            <person name="Seaver E.C."/>
            <person name="Weisblat D.A."/>
            <person name="Putnam N.H."/>
            <person name="Rokhsar D.S."/>
        </authorList>
    </citation>
    <scope>NUCLEOTIDE SEQUENCE [LARGE SCALE GENOMIC DNA]</scope>
</reference>
<keyword evidence="1" id="KW-0472">Membrane</keyword>
<protein>
    <submittedName>
        <fullName evidence="2">Uncharacterized protein</fullName>
    </submittedName>
</protein>
<evidence type="ECO:0000256" key="1">
    <source>
        <dbReference type="SAM" id="Phobius"/>
    </source>
</evidence>
<feature type="transmembrane region" description="Helical" evidence="1">
    <location>
        <begin position="37"/>
        <end position="58"/>
    </location>
</feature>
<keyword evidence="1" id="KW-1133">Transmembrane helix</keyword>
<keyword evidence="3" id="KW-1185">Reference proteome</keyword>
<evidence type="ECO:0000313" key="2">
    <source>
        <dbReference type="EMBL" id="ESP05075.1"/>
    </source>
</evidence>
<dbReference type="AlphaFoldDB" id="V4CRE7"/>
<dbReference type="Proteomes" id="UP000030746">
    <property type="component" value="Unassembled WGS sequence"/>
</dbReference>
<keyword evidence="1" id="KW-0812">Transmembrane</keyword>
<accession>V4CRE7</accession>
<dbReference type="RefSeq" id="XP_009043620.1">
    <property type="nucleotide sequence ID" value="XM_009045372.1"/>
</dbReference>
<gene>
    <name evidence="2" type="ORF">LOTGIDRAFT_227782</name>
</gene>
<proteinExistence type="predicted"/>
<dbReference type="KEGG" id="lgi:LOTGIDRAFT_227782"/>
<name>V4CRE7_LOTGI</name>
<dbReference type="HOGENOM" id="CLU_141229_0_0_1"/>
<dbReference type="CTD" id="20247429"/>
<evidence type="ECO:0000313" key="3">
    <source>
        <dbReference type="Proteomes" id="UP000030746"/>
    </source>
</evidence>
<feature type="transmembrane region" description="Helical" evidence="1">
    <location>
        <begin position="64"/>
        <end position="83"/>
    </location>
</feature>
<dbReference type="GeneID" id="20247429"/>